<dbReference type="Proteomes" id="UP000821866">
    <property type="component" value="Chromosome 7"/>
</dbReference>
<dbReference type="SUPFAM" id="SSF56219">
    <property type="entry name" value="DNase I-like"/>
    <property type="match status" value="1"/>
</dbReference>
<gene>
    <name evidence="1" type="ORF">HPB51_001076</name>
</gene>
<dbReference type="Gene3D" id="3.60.10.10">
    <property type="entry name" value="Endonuclease/exonuclease/phosphatase"/>
    <property type="match status" value="1"/>
</dbReference>
<name>A0A9J6DE62_RHIMP</name>
<organism evidence="1 2">
    <name type="scientific">Rhipicephalus microplus</name>
    <name type="common">Cattle tick</name>
    <name type="synonym">Boophilus microplus</name>
    <dbReference type="NCBI Taxonomy" id="6941"/>
    <lineage>
        <taxon>Eukaryota</taxon>
        <taxon>Metazoa</taxon>
        <taxon>Ecdysozoa</taxon>
        <taxon>Arthropoda</taxon>
        <taxon>Chelicerata</taxon>
        <taxon>Arachnida</taxon>
        <taxon>Acari</taxon>
        <taxon>Parasitiformes</taxon>
        <taxon>Ixodida</taxon>
        <taxon>Ixodoidea</taxon>
        <taxon>Ixodidae</taxon>
        <taxon>Rhipicephalinae</taxon>
        <taxon>Rhipicephalus</taxon>
        <taxon>Boophilus</taxon>
    </lineage>
</organism>
<sequence>MTNPATAYTVALLNVRSLICHITDVRGDHLLATADVFLFREVGVATRSQAVTIPQFSMVAYASRVDATRSSGVCIYVRSGIAAGELPNVAVPKGEACAVQLDESVVIIEAVYASPNNSLKDTIHVVATHIPSRAASELCVGAGDFNRAPDYPCVPLKDTFNLDLASVPTLQTTQLGSTIDIVYHKKTDDSKYLVGVIETAAFHFTDHQAIFVAIEKLPGR</sequence>
<dbReference type="InterPro" id="IPR036691">
    <property type="entry name" value="Endo/exonu/phosph_ase_sf"/>
</dbReference>
<proteinExistence type="predicted"/>
<comment type="caution">
    <text evidence="1">The sequence shown here is derived from an EMBL/GenBank/DDBJ whole genome shotgun (WGS) entry which is preliminary data.</text>
</comment>
<protein>
    <submittedName>
        <fullName evidence="1">Uncharacterized protein</fullName>
    </submittedName>
</protein>
<reference evidence="1" key="1">
    <citation type="journal article" date="2020" name="Cell">
        <title>Large-Scale Comparative Analyses of Tick Genomes Elucidate Their Genetic Diversity and Vector Capacities.</title>
        <authorList>
            <consortium name="Tick Genome and Microbiome Consortium (TIGMIC)"/>
            <person name="Jia N."/>
            <person name="Wang J."/>
            <person name="Shi W."/>
            <person name="Du L."/>
            <person name="Sun Y."/>
            <person name="Zhan W."/>
            <person name="Jiang J.F."/>
            <person name="Wang Q."/>
            <person name="Zhang B."/>
            <person name="Ji P."/>
            <person name="Bell-Sakyi L."/>
            <person name="Cui X.M."/>
            <person name="Yuan T.T."/>
            <person name="Jiang B.G."/>
            <person name="Yang W.F."/>
            <person name="Lam T.T."/>
            <person name="Chang Q.C."/>
            <person name="Ding S.J."/>
            <person name="Wang X.J."/>
            <person name="Zhu J.G."/>
            <person name="Ruan X.D."/>
            <person name="Zhao L."/>
            <person name="Wei J.T."/>
            <person name="Ye R.Z."/>
            <person name="Que T.C."/>
            <person name="Du C.H."/>
            <person name="Zhou Y.H."/>
            <person name="Cheng J.X."/>
            <person name="Dai P.F."/>
            <person name="Guo W.B."/>
            <person name="Han X.H."/>
            <person name="Huang E.J."/>
            <person name="Li L.F."/>
            <person name="Wei W."/>
            <person name="Gao Y.C."/>
            <person name="Liu J.Z."/>
            <person name="Shao H.Z."/>
            <person name="Wang X."/>
            <person name="Wang C.C."/>
            <person name="Yang T.C."/>
            <person name="Huo Q.B."/>
            <person name="Li W."/>
            <person name="Chen H.Y."/>
            <person name="Chen S.E."/>
            <person name="Zhou L.G."/>
            <person name="Ni X.B."/>
            <person name="Tian J.H."/>
            <person name="Sheng Y."/>
            <person name="Liu T."/>
            <person name="Pan Y.S."/>
            <person name="Xia L.Y."/>
            <person name="Li J."/>
            <person name="Zhao F."/>
            <person name="Cao W.C."/>
        </authorList>
    </citation>
    <scope>NUCLEOTIDE SEQUENCE</scope>
    <source>
        <strain evidence="1">Rmic-2018</strain>
    </source>
</reference>
<reference evidence="1" key="2">
    <citation type="submission" date="2021-09" db="EMBL/GenBank/DDBJ databases">
        <authorList>
            <person name="Jia N."/>
            <person name="Wang J."/>
            <person name="Shi W."/>
            <person name="Du L."/>
            <person name="Sun Y."/>
            <person name="Zhan W."/>
            <person name="Jiang J."/>
            <person name="Wang Q."/>
            <person name="Zhang B."/>
            <person name="Ji P."/>
            <person name="Sakyi L.B."/>
            <person name="Cui X."/>
            <person name="Yuan T."/>
            <person name="Jiang B."/>
            <person name="Yang W."/>
            <person name="Lam T.T.-Y."/>
            <person name="Chang Q."/>
            <person name="Ding S."/>
            <person name="Wang X."/>
            <person name="Zhu J."/>
            <person name="Ruan X."/>
            <person name="Zhao L."/>
            <person name="Wei J."/>
            <person name="Que T."/>
            <person name="Du C."/>
            <person name="Cheng J."/>
            <person name="Dai P."/>
            <person name="Han X."/>
            <person name="Huang E."/>
            <person name="Gao Y."/>
            <person name="Liu J."/>
            <person name="Shao H."/>
            <person name="Ye R."/>
            <person name="Li L."/>
            <person name="Wei W."/>
            <person name="Wang X."/>
            <person name="Wang C."/>
            <person name="Huo Q."/>
            <person name="Li W."/>
            <person name="Guo W."/>
            <person name="Chen H."/>
            <person name="Chen S."/>
            <person name="Zhou L."/>
            <person name="Zhou L."/>
            <person name="Ni X."/>
            <person name="Tian J."/>
            <person name="Zhou Y."/>
            <person name="Sheng Y."/>
            <person name="Liu T."/>
            <person name="Pan Y."/>
            <person name="Xia L."/>
            <person name="Li J."/>
            <person name="Zhao F."/>
            <person name="Cao W."/>
        </authorList>
    </citation>
    <scope>NUCLEOTIDE SEQUENCE</scope>
    <source>
        <strain evidence="1">Rmic-2018</strain>
        <tissue evidence="1">Larvae</tissue>
    </source>
</reference>
<keyword evidence="2" id="KW-1185">Reference proteome</keyword>
<evidence type="ECO:0000313" key="2">
    <source>
        <dbReference type="Proteomes" id="UP000821866"/>
    </source>
</evidence>
<dbReference type="EMBL" id="JABSTU010000009">
    <property type="protein sequence ID" value="KAH8020404.1"/>
    <property type="molecule type" value="Genomic_DNA"/>
</dbReference>
<evidence type="ECO:0000313" key="1">
    <source>
        <dbReference type="EMBL" id="KAH8020404.1"/>
    </source>
</evidence>
<accession>A0A9J6DE62</accession>
<dbReference type="AlphaFoldDB" id="A0A9J6DE62"/>